<dbReference type="Gene3D" id="1.20.1640.10">
    <property type="entry name" value="Multidrug efflux transporter AcrB transmembrane domain"/>
    <property type="match status" value="2"/>
</dbReference>
<dbReference type="PRINTS" id="PR00702">
    <property type="entry name" value="ACRIFLAVINRP"/>
</dbReference>
<feature type="transmembrane region" description="Helical" evidence="6">
    <location>
        <begin position="685"/>
        <end position="707"/>
    </location>
</feature>
<sequence>MIKDLYSKIVFKYTKYTLFFIFLLVGFLAFEAFKLEVDASAKTLLLENDKDLAYSREVYKRYKSQDLLMIAYTPKSYLLSDDTLKNIKKISSDLQKLPLVDSVNTILNIPLLETSKLSFEQLAEGAKTLETKGINKDEVKKELLNNPLYIENFVSPDFKTTSIMINLKDNFSKDVQHKNIVEIRSIMKKYQADADMFLGGANMIADDMISYVKSDLKNYGVIVLFLLILILYVVFKEIKWVLLPLIILFAAIVSSIGLLGLFEWQVTVVSSNFISFQLILTTSIIIHLVVRYRELASNSTKLIQKDLILKTVSSMVKPTFFAVITTIAGFSSLVLSGILPVINLGWMMSASLVLSFFLTYILFGSLMVFLKPSPPNKTFEKQFAITQLLSNIVQKHYKAIFILSFLTILFSISGASKLVVENSFINYFKSSTEIFQGMSIIDKQLGGTTPLDVTIDLIEDTTIQETSQKQKNSAFGEFEENMLDDFENEFETKEQENQYWFTSTKMQKIEKIHAYLESIPELGKVLSFGTVLRVGKTINNNEDLGNFQLALLYNEFPDDLKKQILNPYLSIKDNQVRFTIRIVDSNPDLRRDELLKKIRAELHEKVGIKKEHIHLSGLMVLYNNMLQSLFKSQILTLSVMVILLFVMFWSIFKSFRIGLAAIIANIIPIGIVFGFMGWFSIPLDMMTITIASISIGIAVDDTIHYLYRYKNEYLKFGNYIDAMQSSHTSIGHAMTYTSLAISIGFLVLVLSEFTPTIYFGLLTVVAMLVALATDLLLLPRLVISLNAFKGVAKKANSTF</sequence>
<feature type="transmembrane region" description="Helical" evidence="6">
    <location>
        <begin position="634"/>
        <end position="652"/>
    </location>
</feature>
<evidence type="ECO:0000256" key="4">
    <source>
        <dbReference type="ARBA" id="ARBA00022989"/>
    </source>
</evidence>
<evidence type="ECO:0000256" key="3">
    <source>
        <dbReference type="ARBA" id="ARBA00022692"/>
    </source>
</evidence>
<dbReference type="EMBL" id="CP043617">
    <property type="protein sequence ID" value="QFR50339.1"/>
    <property type="molecule type" value="Genomic_DNA"/>
</dbReference>
<dbReference type="SUPFAM" id="SSF82866">
    <property type="entry name" value="Multidrug efflux transporter AcrB transmembrane domain"/>
    <property type="match status" value="2"/>
</dbReference>
<feature type="domain" description="Membrane transport protein MMPL" evidence="7">
    <location>
        <begin position="117"/>
        <end position="373"/>
    </location>
</feature>
<keyword evidence="3 6" id="KW-0812">Transmembrane</keyword>
<dbReference type="InterPro" id="IPR050545">
    <property type="entry name" value="Mycobact_MmpL"/>
</dbReference>
<feature type="transmembrane region" description="Helical" evidence="6">
    <location>
        <begin position="757"/>
        <end position="778"/>
    </location>
</feature>
<feature type="transmembrane region" description="Helical" evidence="6">
    <location>
        <begin position="733"/>
        <end position="751"/>
    </location>
</feature>
<feature type="transmembrane region" description="Helical" evidence="6">
    <location>
        <begin position="242"/>
        <end position="262"/>
    </location>
</feature>
<evidence type="ECO:0000256" key="1">
    <source>
        <dbReference type="ARBA" id="ARBA00004651"/>
    </source>
</evidence>
<keyword evidence="2" id="KW-1003">Cell membrane</keyword>
<feature type="transmembrane region" description="Helical" evidence="6">
    <location>
        <begin position="399"/>
        <end position="420"/>
    </location>
</feature>
<dbReference type="RefSeq" id="WP_152308287.1">
    <property type="nucleotide sequence ID" value="NZ_CP043617.1"/>
</dbReference>
<dbReference type="PANTHER" id="PTHR33406:SF13">
    <property type="entry name" value="MEMBRANE PROTEIN YDFJ"/>
    <property type="match status" value="1"/>
</dbReference>
<dbReference type="GO" id="GO:0005886">
    <property type="term" value="C:plasma membrane"/>
    <property type="evidence" value="ECO:0007669"/>
    <property type="project" value="UniProtKB-SubCell"/>
</dbReference>
<dbReference type="AlphaFoldDB" id="A0A5P8P3S1"/>
<dbReference type="GO" id="GO:0022857">
    <property type="term" value="F:transmembrane transporter activity"/>
    <property type="evidence" value="ECO:0007669"/>
    <property type="project" value="InterPro"/>
</dbReference>
<comment type="subcellular location">
    <subcellularLocation>
        <location evidence="1">Cell membrane</location>
        <topology evidence="1">Multi-pass membrane protein</topology>
    </subcellularLocation>
</comment>
<evidence type="ECO:0000256" key="2">
    <source>
        <dbReference type="ARBA" id="ARBA00022475"/>
    </source>
</evidence>
<accession>A0A5P8P3S1</accession>
<feature type="transmembrane region" description="Helical" evidence="6">
    <location>
        <begin position="218"/>
        <end position="235"/>
    </location>
</feature>
<keyword evidence="5 6" id="KW-0472">Membrane</keyword>
<dbReference type="KEGG" id="sulg:FJR48_11620"/>
<dbReference type="Pfam" id="PF03176">
    <property type="entry name" value="MMPL"/>
    <property type="match status" value="2"/>
</dbReference>
<dbReference type="OrthoDB" id="5429313at2"/>
<keyword evidence="9" id="KW-1185">Reference proteome</keyword>
<dbReference type="PANTHER" id="PTHR33406">
    <property type="entry name" value="MEMBRANE PROTEIN MJ1562-RELATED"/>
    <property type="match status" value="1"/>
</dbReference>
<evidence type="ECO:0000313" key="8">
    <source>
        <dbReference type="EMBL" id="QFR50339.1"/>
    </source>
</evidence>
<keyword evidence="4 6" id="KW-1133">Transmembrane helix</keyword>
<reference evidence="8 9" key="1">
    <citation type="submission" date="2019-09" db="EMBL/GenBank/DDBJ databases">
        <title>Sulfurimonas gotlandica sp. nov., a chemoautotrophic and psychrotolerant epsilonproteobacterium isolated from a pelagic redoxcline, and an emended description of the genus Sulfurimonas.</title>
        <authorList>
            <person name="Wang S."/>
            <person name="Jiang L."/>
            <person name="Shao S."/>
        </authorList>
    </citation>
    <scope>NUCLEOTIDE SEQUENCE [LARGE SCALE GENOMIC DNA]</scope>
    <source>
        <strain evidence="8 9">GYSZ_1</strain>
    </source>
</reference>
<organism evidence="8 9">
    <name type="scientific">Sulfurimonas lithotrophica</name>
    <dbReference type="NCBI Taxonomy" id="2590022"/>
    <lineage>
        <taxon>Bacteria</taxon>
        <taxon>Pseudomonadati</taxon>
        <taxon>Campylobacterota</taxon>
        <taxon>Epsilonproteobacteria</taxon>
        <taxon>Campylobacterales</taxon>
        <taxon>Sulfurimonadaceae</taxon>
        <taxon>Sulfurimonas</taxon>
    </lineage>
</organism>
<feature type="transmembrane region" description="Helical" evidence="6">
    <location>
        <begin position="659"/>
        <end position="679"/>
    </location>
</feature>
<feature type="domain" description="Membrane transport protein MMPL" evidence="7">
    <location>
        <begin position="564"/>
        <end position="788"/>
    </location>
</feature>
<dbReference type="Proteomes" id="UP000326944">
    <property type="component" value="Chromosome"/>
</dbReference>
<evidence type="ECO:0000259" key="7">
    <source>
        <dbReference type="Pfam" id="PF03176"/>
    </source>
</evidence>
<proteinExistence type="predicted"/>
<protein>
    <submittedName>
        <fullName evidence="8">MMPL family transporter</fullName>
    </submittedName>
</protein>
<evidence type="ECO:0000256" key="5">
    <source>
        <dbReference type="ARBA" id="ARBA00023136"/>
    </source>
</evidence>
<feature type="transmembrane region" description="Helical" evidence="6">
    <location>
        <begin position="348"/>
        <end position="370"/>
    </location>
</feature>
<evidence type="ECO:0000256" key="6">
    <source>
        <dbReference type="SAM" id="Phobius"/>
    </source>
</evidence>
<evidence type="ECO:0000313" key="9">
    <source>
        <dbReference type="Proteomes" id="UP000326944"/>
    </source>
</evidence>
<gene>
    <name evidence="8" type="ORF">FJR48_11620</name>
</gene>
<dbReference type="InterPro" id="IPR001036">
    <property type="entry name" value="Acrflvin-R"/>
</dbReference>
<feature type="transmembrane region" description="Helical" evidence="6">
    <location>
        <begin position="320"/>
        <end position="342"/>
    </location>
</feature>
<name>A0A5P8P3S1_9BACT</name>
<feature type="transmembrane region" description="Helical" evidence="6">
    <location>
        <begin position="274"/>
        <end position="292"/>
    </location>
</feature>
<dbReference type="InterPro" id="IPR004869">
    <property type="entry name" value="MMPL_dom"/>
</dbReference>